<dbReference type="EMBL" id="JAUYVT010000001">
    <property type="protein sequence ID" value="MDP2563322.1"/>
    <property type="molecule type" value="Genomic_DNA"/>
</dbReference>
<name>A0ABT9F962_9GAMM</name>
<evidence type="ECO:0000313" key="2">
    <source>
        <dbReference type="Proteomes" id="UP001177212"/>
    </source>
</evidence>
<protein>
    <submittedName>
        <fullName evidence="1">Uncharacterized protein</fullName>
    </submittedName>
</protein>
<reference evidence="1" key="1">
    <citation type="submission" date="2023-07" db="EMBL/GenBank/DDBJ databases">
        <title>Genome content predicts the carbon catabolic preferences of heterotrophic bacteria.</title>
        <authorList>
            <person name="Gralka M."/>
        </authorList>
    </citation>
    <scope>NUCLEOTIDE SEQUENCE</scope>
    <source>
        <strain evidence="1">4G09</strain>
    </source>
</reference>
<dbReference type="RefSeq" id="WP_182759159.1">
    <property type="nucleotide sequence ID" value="NZ_JAUYVT010000001.1"/>
</dbReference>
<gene>
    <name evidence="1" type="ORF">Q8W34_01655</name>
</gene>
<sequence>MTWCARAADKYDQWSWGEDRGWASDEWNNEIAKCLDSLEGHDWKEIQAMTSDTMHLMHHDHDISDLCDEAVERWIERDLEQFDTLFRFRLGNKKRAWGIELQGHFYMIWYERNHQIYSVD</sequence>
<keyword evidence="2" id="KW-1185">Reference proteome</keyword>
<organism evidence="1 2">
    <name type="scientific">Pseudoalteromonas marina</name>
    <dbReference type="NCBI Taxonomy" id="267375"/>
    <lineage>
        <taxon>Bacteria</taxon>
        <taxon>Pseudomonadati</taxon>
        <taxon>Pseudomonadota</taxon>
        <taxon>Gammaproteobacteria</taxon>
        <taxon>Alteromonadales</taxon>
        <taxon>Pseudoalteromonadaceae</taxon>
        <taxon>Pseudoalteromonas</taxon>
    </lineage>
</organism>
<dbReference type="Proteomes" id="UP001177212">
    <property type="component" value="Unassembled WGS sequence"/>
</dbReference>
<accession>A0ABT9F962</accession>
<evidence type="ECO:0000313" key="1">
    <source>
        <dbReference type="EMBL" id="MDP2563322.1"/>
    </source>
</evidence>
<comment type="caution">
    <text evidence="1">The sequence shown here is derived from an EMBL/GenBank/DDBJ whole genome shotgun (WGS) entry which is preliminary data.</text>
</comment>
<proteinExistence type="predicted"/>